<feature type="transmembrane region" description="Helical" evidence="7">
    <location>
        <begin position="134"/>
        <end position="157"/>
    </location>
</feature>
<keyword evidence="4 7" id="KW-0812">Transmembrane</keyword>
<evidence type="ECO:0000313" key="9">
    <source>
        <dbReference type="EMBL" id="OAT21671.1"/>
    </source>
</evidence>
<dbReference type="InterPro" id="IPR050375">
    <property type="entry name" value="MFS_TsgA-like"/>
</dbReference>
<feature type="transmembrane region" description="Helical" evidence="7">
    <location>
        <begin position="163"/>
        <end position="183"/>
    </location>
</feature>
<evidence type="ECO:0000256" key="5">
    <source>
        <dbReference type="ARBA" id="ARBA00022989"/>
    </source>
</evidence>
<feature type="transmembrane region" description="Helical" evidence="7">
    <location>
        <begin position="295"/>
        <end position="317"/>
    </location>
</feature>
<keyword evidence="6 7" id="KW-0472">Membrane</keyword>
<dbReference type="GO" id="GO:0005886">
    <property type="term" value="C:plasma membrane"/>
    <property type="evidence" value="ECO:0007669"/>
    <property type="project" value="UniProtKB-SubCell"/>
</dbReference>
<evidence type="ECO:0000313" key="10">
    <source>
        <dbReference type="Proteomes" id="UP000078504"/>
    </source>
</evidence>
<keyword evidence="5 7" id="KW-1133">Transmembrane helix</keyword>
<feature type="transmembrane region" description="Helical" evidence="7">
    <location>
        <begin position="12"/>
        <end position="35"/>
    </location>
</feature>
<dbReference type="InterPro" id="IPR020846">
    <property type="entry name" value="MFS_dom"/>
</dbReference>
<feature type="transmembrane region" description="Helical" evidence="7">
    <location>
        <begin position="47"/>
        <end position="67"/>
    </location>
</feature>
<gene>
    <name evidence="7" type="primary">tsgA</name>
    <name evidence="9" type="ORF">M977_01876</name>
</gene>
<proteinExistence type="inferred from homology"/>
<organism evidence="9 10">
    <name type="scientific">Buttiauxella gaviniae ATCC 51604</name>
    <dbReference type="NCBI Taxonomy" id="1354253"/>
    <lineage>
        <taxon>Bacteria</taxon>
        <taxon>Pseudomonadati</taxon>
        <taxon>Pseudomonadota</taxon>
        <taxon>Gammaproteobacteria</taxon>
        <taxon>Enterobacterales</taxon>
        <taxon>Enterobacteriaceae</taxon>
        <taxon>Buttiauxella</taxon>
    </lineage>
</organism>
<evidence type="ECO:0000256" key="7">
    <source>
        <dbReference type="HAMAP-Rule" id="MF_01044"/>
    </source>
</evidence>
<dbReference type="RefSeq" id="WP_064514295.1">
    <property type="nucleotide sequence ID" value="NZ_LXEP01000017.1"/>
</dbReference>
<dbReference type="InterPro" id="IPR023528">
    <property type="entry name" value="MFS_TsgA"/>
</dbReference>
<feature type="domain" description="Major facilitator superfamily (MFS) profile" evidence="8">
    <location>
        <begin position="6"/>
        <end position="387"/>
    </location>
</feature>
<dbReference type="PANTHER" id="PTHR43702:SF3">
    <property type="entry name" value="PROTEIN TSGA"/>
    <property type="match status" value="1"/>
</dbReference>
<feature type="transmembrane region" description="Helical" evidence="7">
    <location>
        <begin position="365"/>
        <end position="382"/>
    </location>
</feature>
<dbReference type="Pfam" id="PF07690">
    <property type="entry name" value="MFS_1"/>
    <property type="match status" value="1"/>
</dbReference>
<dbReference type="HAMAP" id="MF_01044">
    <property type="entry name" value="MFS_TsgA"/>
    <property type="match status" value="1"/>
</dbReference>
<evidence type="ECO:0000256" key="2">
    <source>
        <dbReference type="ARBA" id="ARBA00008067"/>
    </source>
</evidence>
<evidence type="ECO:0000256" key="3">
    <source>
        <dbReference type="ARBA" id="ARBA00022475"/>
    </source>
</evidence>
<keyword evidence="3 7" id="KW-1003">Cell membrane</keyword>
<comment type="subcellular location">
    <subcellularLocation>
        <location evidence="1">Cell inner membrane</location>
        <topology evidence="1">Multi-pass membrane protein</topology>
    </subcellularLocation>
    <subcellularLocation>
        <location evidence="7">Cell membrane</location>
        <topology evidence="7">Multi-pass membrane protein</topology>
    </subcellularLocation>
</comment>
<dbReference type="InterPro" id="IPR011701">
    <property type="entry name" value="MFS"/>
</dbReference>
<dbReference type="AlphaFoldDB" id="A0A1B7I0N2"/>
<dbReference type="GO" id="GO:0022857">
    <property type="term" value="F:transmembrane transporter activity"/>
    <property type="evidence" value="ECO:0007669"/>
    <property type="project" value="InterPro"/>
</dbReference>
<sequence length="394" mass="43356">MTNSNRIKLTWISFFSYALTGALVIVTGMVMGNIAEYFHVPVSSMSNTFTFLNVGILISIFLNAWLMEIVPLKTQLRFGFILMVLAVAGLIFGDNLTIFSVAMFVLGLVSGITMSIGTFLITHMYEGRERGSRLLFTDSFFSMAGMIFPMVAAILLARSINWYWVYVCIGLVYVAIFILTIGCDFPALGKHAPQPEKVAEKEKWGVGVLFLSIAALCYILGQLGFISWVPEYAKSLGMNLNDAGQLVSDFWMSYMFGMWAFSFILRFFDLQRILTVLAGAATVLMYLFNKSEPAHLAWFILALGFFSSAIYTSVITLGSLQTKIASPKLVNFVLTCGTIGTMLTFVVTGPIVAHSGPHAALQTSNALYAVVFIMCLILGLVTKHRQHNAVAAVN</sequence>
<reference evidence="9 10" key="1">
    <citation type="submission" date="2016-04" db="EMBL/GenBank/DDBJ databases">
        <title>ATOL: Assembling a taxonomically balanced genome-scale reconstruction of the evolutionary history of the Enterobacteriaceae.</title>
        <authorList>
            <person name="Plunkett G.III."/>
            <person name="Neeno-Eckwall E.C."/>
            <person name="Glasner J.D."/>
            <person name="Perna N.T."/>
        </authorList>
    </citation>
    <scope>NUCLEOTIDE SEQUENCE [LARGE SCALE GENOMIC DNA]</scope>
    <source>
        <strain evidence="9 10">ATCC 51604</strain>
    </source>
</reference>
<evidence type="ECO:0000259" key="8">
    <source>
        <dbReference type="PROSITE" id="PS50850"/>
    </source>
</evidence>
<evidence type="ECO:0000256" key="1">
    <source>
        <dbReference type="ARBA" id="ARBA00004429"/>
    </source>
</evidence>
<feature type="transmembrane region" description="Helical" evidence="7">
    <location>
        <begin position="204"/>
        <end position="230"/>
    </location>
</feature>
<dbReference type="PATRIC" id="fig|1354253.4.peg.1912"/>
<evidence type="ECO:0000256" key="4">
    <source>
        <dbReference type="ARBA" id="ARBA00022692"/>
    </source>
</evidence>
<dbReference type="EMBL" id="LXEP01000017">
    <property type="protein sequence ID" value="OAT21671.1"/>
    <property type="molecule type" value="Genomic_DNA"/>
</dbReference>
<feature type="transmembrane region" description="Helical" evidence="7">
    <location>
        <begin position="74"/>
        <end position="92"/>
    </location>
</feature>
<dbReference type="PROSITE" id="PS50850">
    <property type="entry name" value="MFS"/>
    <property type="match status" value="1"/>
</dbReference>
<dbReference type="PANTHER" id="PTHR43702">
    <property type="entry name" value="L-FUCOSE-PROTON SYMPORTER"/>
    <property type="match status" value="1"/>
</dbReference>
<feature type="transmembrane region" description="Helical" evidence="7">
    <location>
        <begin position="329"/>
        <end position="353"/>
    </location>
</feature>
<evidence type="ECO:0000256" key="6">
    <source>
        <dbReference type="ARBA" id="ARBA00023136"/>
    </source>
</evidence>
<comment type="caution">
    <text evidence="9">The sequence shown here is derived from an EMBL/GenBank/DDBJ whole genome shotgun (WGS) entry which is preliminary data.</text>
</comment>
<accession>A0A1B7I0N2</accession>
<dbReference type="InterPro" id="IPR036259">
    <property type="entry name" value="MFS_trans_sf"/>
</dbReference>
<name>A0A1B7I0N2_9ENTR</name>
<dbReference type="Proteomes" id="UP000078504">
    <property type="component" value="Unassembled WGS sequence"/>
</dbReference>
<feature type="transmembrane region" description="Helical" evidence="7">
    <location>
        <begin position="273"/>
        <end position="289"/>
    </location>
</feature>
<comment type="similarity">
    <text evidence="2 7">Belongs to the major facilitator superfamily. TsgA family.</text>
</comment>
<dbReference type="NCBIfam" id="NF002982">
    <property type="entry name" value="PRK03699.1"/>
    <property type="match status" value="1"/>
</dbReference>
<feature type="transmembrane region" description="Helical" evidence="7">
    <location>
        <begin position="250"/>
        <end position="268"/>
    </location>
</feature>
<dbReference type="SUPFAM" id="SSF103473">
    <property type="entry name" value="MFS general substrate transporter"/>
    <property type="match status" value="1"/>
</dbReference>
<feature type="transmembrane region" description="Helical" evidence="7">
    <location>
        <begin position="98"/>
        <end position="122"/>
    </location>
</feature>
<dbReference type="Gene3D" id="1.20.1250.20">
    <property type="entry name" value="MFS general substrate transporter like domains"/>
    <property type="match status" value="2"/>
</dbReference>
<protein>
    <recommendedName>
        <fullName evidence="7">Protein TsgA homolog</fullName>
    </recommendedName>
</protein>